<proteinExistence type="predicted"/>
<organism evidence="1 2">
    <name type="scientific">Caerostris extrusa</name>
    <name type="common">Bark spider</name>
    <name type="synonym">Caerostris bankana</name>
    <dbReference type="NCBI Taxonomy" id="172846"/>
    <lineage>
        <taxon>Eukaryota</taxon>
        <taxon>Metazoa</taxon>
        <taxon>Ecdysozoa</taxon>
        <taxon>Arthropoda</taxon>
        <taxon>Chelicerata</taxon>
        <taxon>Arachnida</taxon>
        <taxon>Araneae</taxon>
        <taxon>Araneomorphae</taxon>
        <taxon>Entelegynae</taxon>
        <taxon>Araneoidea</taxon>
        <taxon>Araneidae</taxon>
        <taxon>Caerostris</taxon>
    </lineage>
</organism>
<protein>
    <submittedName>
        <fullName evidence="1">Uncharacterized protein</fullName>
    </submittedName>
</protein>
<reference evidence="1 2" key="1">
    <citation type="submission" date="2021-06" db="EMBL/GenBank/DDBJ databases">
        <title>Caerostris extrusa draft genome.</title>
        <authorList>
            <person name="Kono N."/>
            <person name="Arakawa K."/>
        </authorList>
    </citation>
    <scope>NUCLEOTIDE SEQUENCE [LARGE SCALE GENOMIC DNA]</scope>
</reference>
<keyword evidence="2" id="KW-1185">Reference proteome</keyword>
<gene>
    <name evidence="1" type="ORF">CEXT_461751</name>
</gene>
<dbReference type="AlphaFoldDB" id="A0AAV4QPF0"/>
<accession>A0AAV4QPF0</accession>
<name>A0AAV4QPF0_CAEEX</name>
<dbReference type="EMBL" id="BPLR01006598">
    <property type="protein sequence ID" value="GIY11050.1"/>
    <property type="molecule type" value="Genomic_DNA"/>
</dbReference>
<evidence type="ECO:0000313" key="1">
    <source>
        <dbReference type="EMBL" id="GIY11050.1"/>
    </source>
</evidence>
<comment type="caution">
    <text evidence="1">The sequence shown here is derived from an EMBL/GenBank/DDBJ whole genome shotgun (WGS) entry which is preliminary data.</text>
</comment>
<sequence>MVQRHSLVSLQFFGVCILRLNTSIERLLEVRTHSNIFNRIEGPKSHRFNIPIPSIDKETSCSGEIAELGGCYYMSVDENSPRYKENHVAIVNMKCYRVVDRQI</sequence>
<dbReference type="Proteomes" id="UP001054945">
    <property type="component" value="Unassembled WGS sequence"/>
</dbReference>
<evidence type="ECO:0000313" key="2">
    <source>
        <dbReference type="Proteomes" id="UP001054945"/>
    </source>
</evidence>